<dbReference type="EMBL" id="FOTQ01000001">
    <property type="protein sequence ID" value="SFL47267.1"/>
    <property type="molecule type" value="Genomic_DNA"/>
</dbReference>
<feature type="domain" description="Methyltransferase small" evidence="3">
    <location>
        <begin position="32"/>
        <end position="125"/>
    </location>
</feature>
<evidence type="ECO:0000256" key="1">
    <source>
        <dbReference type="ARBA" id="ARBA00022603"/>
    </source>
</evidence>
<reference evidence="4 5" key="1">
    <citation type="submission" date="2016-10" db="EMBL/GenBank/DDBJ databases">
        <authorList>
            <person name="de Groot N.N."/>
        </authorList>
    </citation>
    <scope>NUCLEOTIDE SEQUENCE [LARGE SCALE GENOMIC DNA]</scope>
    <source>
        <strain evidence="4 5">DSM 15283</strain>
    </source>
</reference>
<gene>
    <name evidence="4" type="ORF">SAMN04488042_101331</name>
</gene>
<dbReference type="InterPro" id="IPR007848">
    <property type="entry name" value="Small_mtfrase_dom"/>
</dbReference>
<keyword evidence="1 4" id="KW-0808">Transferase</keyword>
<dbReference type="RefSeq" id="WP_093090262.1">
    <property type="nucleotide sequence ID" value="NZ_FOTQ01000001.1"/>
</dbReference>
<dbReference type="AlphaFoldDB" id="A0A1I4HZK4"/>
<evidence type="ECO:0000256" key="2">
    <source>
        <dbReference type="ARBA" id="ARBA00022691"/>
    </source>
</evidence>
<dbReference type="PANTHER" id="PTHR47739">
    <property type="entry name" value="TRNA1(VAL) (ADENINE(37)-N6)-METHYLTRANSFERASE"/>
    <property type="match status" value="1"/>
</dbReference>
<dbReference type="Proteomes" id="UP000199144">
    <property type="component" value="Unassembled WGS sequence"/>
</dbReference>
<accession>A0A1I4HZK4</accession>
<evidence type="ECO:0000313" key="4">
    <source>
        <dbReference type="EMBL" id="SFL47267.1"/>
    </source>
</evidence>
<dbReference type="PROSITE" id="PS00092">
    <property type="entry name" value="N6_MTASE"/>
    <property type="match status" value="1"/>
</dbReference>
<dbReference type="GO" id="GO:0003676">
    <property type="term" value="F:nucleic acid binding"/>
    <property type="evidence" value="ECO:0007669"/>
    <property type="project" value="InterPro"/>
</dbReference>
<dbReference type="CDD" id="cd02440">
    <property type="entry name" value="AdoMet_MTases"/>
    <property type="match status" value="1"/>
</dbReference>
<dbReference type="GO" id="GO:0032259">
    <property type="term" value="P:methylation"/>
    <property type="evidence" value="ECO:0007669"/>
    <property type="project" value="UniProtKB-KW"/>
</dbReference>
<dbReference type="PANTHER" id="PTHR47739:SF1">
    <property type="entry name" value="TRNA1(VAL) (ADENINE(37)-N6)-METHYLTRANSFERASE"/>
    <property type="match status" value="1"/>
</dbReference>
<sequence length="251" mass="26676">MSAAVTENGYLGGKLRLRQPARGYRAGVDPVLLAASVPAMPGQRVLELGCGIGTALFCLGTRVAGLELTGLEVQAEYAALAEGNAVSNGISARIIVGDLARMPDALKQAQFDHVIANPPYFDRAASTAARDPGRELAMGEDTPLAAWVDAAARRLAPKGYASFIHRSERLPDLLGALQGRLGSVKVLPLQSRQGRDAGLILLRARKGGRAAFRLHAPVLMHEGTRHEQDGESYTPLLRAVLREGAELAFPE</sequence>
<dbReference type="InterPro" id="IPR029063">
    <property type="entry name" value="SAM-dependent_MTases_sf"/>
</dbReference>
<dbReference type="InterPro" id="IPR002052">
    <property type="entry name" value="DNA_methylase_N6_adenine_CS"/>
</dbReference>
<keyword evidence="5" id="KW-1185">Reference proteome</keyword>
<dbReference type="STRING" id="254406.SAMN04488042_101331"/>
<keyword evidence="2" id="KW-0949">S-adenosyl-L-methionine</keyword>
<protein>
    <submittedName>
        <fullName evidence="4">tRNA1(Val) A37 N6-methylase TrmN6</fullName>
    </submittedName>
</protein>
<dbReference type="GO" id="GO:0008757">
    <property type="term" value="F:S-adenosylmethionine-dependent methyltransferase activity"/>
    <property type="evidence" value="ECO:0007669"/>
    <property type="project" value="UniProtKB-ARBA"/>
</dbReference>
<dbReference type="InterPro" id="IPR050210">
    <property type="entry name" value="tRNA_Adenine-N(6)_MTase"/>
</dbReference>
<dbReference type="GO" id="GO:0008170">
    <property type="term" value="F:N-methyltransferase activity"/>
    <property type="evidence" value="ECO:0007669"/>
    <property type="project" value="UniProtKB-ARBA"/>
</dbReference>
<dbReference type="SUPFAM" id="SSF53335">
    <property type="entry name" value="S-adenosyl-L-methionine-dependent methyltransferases"/>
    <property type="match status" value="1"/>
</dbReference>
<evidence type="ECO:0000259" key="3">
    <source>
        <dbReference type="Pfam" id="PF05175"/>
    </source>
</evidence>
<name>A0A1I4HZK4_9RHOB</name>
<evidence type="ECO:0000313" key="5">
    <source>
        <dbReference type="Proteomes" id="UP000199144"/>
    </source>
</evidence>
<keyword evidence="1 4" id="KW-0489">Methyltransferase</keyword>
<organism evidence="4 5">
    <name type="scientific">Shimia aestuarii</name>
    <dbReference type="NCBI Taxonomy" id="254406"/>
    <lineage>
        <taxon>Bacteria</taxon>
        <taxon>Pseudomonadati</taxon>
        <taxon>Pseudomonadota</taxon>
        <taxon>Alphaproteobacteria</taxon>
        <taxon>Rhodobacterales</taxon>
        <taxon>Roseobacteraceae</taxon>
    </lineage>
</organism>
<dbReference type="Gene3D" id="3.40.50.150">
    <property type="entry name" value="Vaccinia Virus protein VP39"/>
    <property type="match status" value="1"/>
</dbReference>
<proteinExistence type="predicted"/>
<dbReference type="Pfam" id="PF05175">
    <property type="entry name" value="MTS"/>
    <property type="match status" value="1"/>
</dbReference>
<dbReference type="OrthoDB" id="5489421at2"/>